<dbReference type="Pfam" id="PF10108">
    <property type="entry name" value="DNA_pol_B_exo2"/>
    <property type="match status" value="1"/>
</dbReference>
<dbReference type="InterPro" id="IPR036397">
    <property type="entry name" value="RNaseH_sf"/>
</dbReference>
<dbReference type="InterPro" id="IPR012337">
    <property type="entry name" value="RNaseH-like_sf"/>
</dbReference>
<dbReference type="AlphaFoldDB" id="A0A1H7LBV7"/>
<dbReference type="EMBL" id="FNZR01000003">
    <property type="protein sequence ID" value="SEK96421.1"/>
    <property type="molecule type" value="Genomic_DNA"/>
</dbReference>
<dbReference type="STRING" id="332977.SAMN05421740_103114"/>
<evidence type="ECO:0000313" key="2">
    <source>
        <dbReference type="EMBL" id="SEK96421.1"/>
    </source>
</evidence>
<dbReference type="Gene3D" id="3.30.420.10">
    <property type="entry name" value="Ribonuclease H-like superfamily/Ribonuclease H"/>
    <property type="match status" value="1"/>
</dbReference>
<dbReference type="InterPro" id="IPR019288">
    <property type="entry name" value="3'-5'_exonuclease_PolB-like"/>
</dbReference>
<name>A0A1H7LBV7_9SPHI</name>
<evidence type="ECO:0000259" key="1">
    <source>
        <dbReference type="Pfam" id="PF10108"/>
    </source>
</evidence>
<gene>
    <name evidence="2" type="ORF">SAMN05421740_103114</name>
</gene>
<sequence length="237" mass="27307">MLELLDLQQVFVLDIETVPQKTTYKELPPHFQELWAHKAKNILQEGESAADVYHTAGLHAEFGKIICLSVGIFYQRYGRMGFRVKSFMQADEKELLTDFSTLLRRQPASLVLCGHNGKSFDFPYICKRIIINGLALPPQLDISGKKPWEINHLDTMELWRFGDFRNNVSLNLIAAVLGIPTPKDDISGEDVYQVYYEENNLERIRIYCEKDVITTAQILRRLRSEPLIDLDDISFAE</sequence>
<accession>A0A1H7LBV7</accession>
<dbReference type="GO" id="GO:0003676">
    <property type="term" value="F:nucleic acid binding"/>
    <property type="evidence" value="ECO:0007669"/>
    <property type="project" value="InterPro"/>
</dbReference>
<keyword evidence="3" id="KW-1185">Reference proteome</keyword>
<evidence type="ECO:0000313" key="3">
    <source>
        <dbReference type="Proteomes" id="UP000198916"/>
    </source>
</evidence>
<protein>
    <recommendedName>
        <fullName evidence="1">Predicted 3'-5' exonuclease PolB-like domain-containing protein</fullName>
    </recommendedName>
</protein>
<dbReference type="Proteomes" id="UP000198916">
    <property type="component" value="Unassembled WGS sequence"/>
</dbReference>
<feature type="domain" description="Predicted 3'-5' exonuclease PolB-like" evidence="1">
    <location>
        <begin position="62"/>
        <end position="217"/>
    </location>
</feature>
<reference evidence="3" key="1">
    <citation type="submission" date="2016-10" db="EMBL/GenBank/DDBJ databases">
        <authorList>
            <person name="Varghese N."/>
            <person name="Submissions S."/>
        </authorList>
    </citation>
    <scope>NUCLEOTIDE SEQUENCE [LARGE SCALE GENOMIC DNA]</scope>
    <source>
        <strain evidence="3">Jip14</strain>
    </source>
</reference>
<proteinExistence type="predicted"/>
<dbReference type="CDD" id="cd05782">
    <property type="entry name" value="DNA_polB_like1_exo"/>
    <property type="match status" value="1"/>
</dbReference>
<organism evidence="2 3">
    <name type="scientific">Parapedobacter koreensis</name>
    <dbReference type="NCBI Taxonomy" id="332977"/>
    <lineage>
        <taxon>Bacteria</taxon>
        <taxon>Pseudomonadati</taxon>
        <taxon>Bacteroidota</taxon>
        <taxon>Sphingobacteriia</taxon>
        <taxon>Sphingobacteriales</taxon>
        <taxon>Sphingobacteriaceae</taxon>
        <taxon>Parapedobacter</taxon>
    </lineage>
</organism>
<dbReference type="SUPFAM" id="SSF53098">
    <property type="entry name" value="Ribonuclease H-like"/>
    <property type="match status" value="1"/>
</dbReference>
<dbReference type="RefSeq" id="WP_090604520.1">
    <property type="nucleotide sequence ID" value="NZ_FNZR01000003.1"/>
</dbReference>
<dbReference type="OrthoDB" id="9773351at2"/>